<organism evidence="1 2">
    <name type="scientific">Bacillus carboniphilus</name>
    <dbReference type="NCBI Taxonomy" id="86663"/>
    <lineage>
        <taxon>Bacteria</taxon>
        <taxon>Bacillati</taxon>
        <taxon>Bacillota</taxon>
        <taxon>Bacilli</taxon>
        <taxon>Bacillales</taxon>
        <taxon>Bacillaceae</taxon>
        <taxon>Bacillus</taxon>
    </lineage>
</organism>
<gene>
    <name evidence="1" type="ORF">LC087_17515</name>
</gene>
<keyword evidence="2" id="KW-1185">Reference proteome</keyword>
<dbReference type="Gene3D" id="2.130.10.10">
    <property type="entry name" value="YVTN repeat-like/Quinoprotein amine dehydrogenase"/>
    <property type="match status" value="3"/>
</dbReference>
<dbReference type="InterPro" id="IPR015943">
    <property type="entry name" value="WD40/YVTN_repeat-like_dom_sf"/>
</dbReference>
<dbReference type="PANTHER" id="PTHR47197:SF3">
    <property type="entry name" value="DIHYDRO-HEME D1 DEHYDROGENASE"/>
    <property type="match status" value="1"/>
</dbReference>
<dbReference type="Pfam" id="PF10282">
    <property type="entry name" value="Lactonase"/>
    <property type="match status" value="1"/>
</dbReference>
<dbReference type="EMBL" id="CP129013">
    <property type="protein sequence ID" value="WLR42471.1"/>
    <property type="molecule type" value="Genomic_DNA"/>
</dbReference>
<dbReference type="InterPro" id="IPR019405">
    <property type="entry name" value="Lactonase_7-beta_prop"/>
</dbReference>
<evidence type="ECO:0000313" key="1">
    <source>
        <dbReference type="EMBL" id="WLR42471.1"/>
    </source>
</evidence>
<dbReference type="InterPro" id="IPR051200">
    <property type="entry name" value="Host-pathogen_enzymatic-act"/>
</dbReference>
<dbReference type="InterPro" id="IPR011048">
    <property type="entry name" value="Haem_d1_sf"/>
</dbReference>
<proteinExistence type="predicted"/>
<dbReference type="PANTHER" id="PTHR47197">
    <property type="entry name" value="PROTEIN NIRF"/>
    <property type="match status" value="1"/>
</dbReference>
<accession>A0ABY9JSU6</accession>
<name>A0ABY9JSU6_9BACI</name>
<reference evidence="1 2" key="1">
    <citation type="submission" date="2023-06" db="EMBL/GenBank/DDBJ databases">
        <title>Five Gram-positive bacteria isolated from mangrove sediments in Shenzhen, Guangdong, China.</title>
        <authorList>
            <person name="Yu S."/>
            <person name="Zheng W."/>
            <person name="Huang Y."/>
        </authorList>
    </citation>
    <scope>NUCLEOTIDE SEQUENCE [LARGE SCALE GENOMIC DNA]</scope>
    <source>
        <strain evidence="1 2">SaN35-3</strain>
    </source>
</reference>
<dbReference type="SUPFAM" id="SSF51004">
    <property type="entry name" value="C-terminal (heme d1) domain of cytochrome cd1-nitrite reductase"/>
    <property type="match status" value="1"/>
</dbReference>
<sequence length="356" mass="37185">MPNPSTTDLNGDFVTSVGVKQRKIATETAITASTTIDAKSVKSVGVTTVVCSSVLYVTNSITNNVSVIDTNTNMVVDTITGFSNPDGIVVNSKTNLVYVYNFVLAQDDALSIIDATTNVIVNTVTDGRGVGQFGIAINESENLLYLASNDDISSYLIILDTISNQIIGTTTVPPDATGVAVDIQRNLIYVTSDTSGIVSVIDGDIGFVVTATVNVGGSPQGISVNELENKIYVATGGPNNLVSVINGNSYVVNATITVGDNPVGIAFNEENNQIYVSNIVSSNISVIDGGLDIVTFTITGGEQPTVITIDEDSNIVYVINQATNNISVIDGNSNELITTITVGILPQGITLFTPLC</sequence>
<evidence type="ECO:0000313" key="2">
    <source>
        <dbReference type="Proteomes" id="UP001197974"/>
    </source>
</evidence>
<protein>
    <submittedName>
        <fullName evidence="1">Beta-propeller fold lactonase family protein</fullName>
    </submittedName>
</protein>
<dbReference type="RefSeq" id="WP_306019744.1">
    <property type="nucleotide sequence ID" value="NZ_CP129013.1"/>
</dbReference>
<dbReference type="Proteomes" id="UP001197974">
    <property type="component" value="Chromosome"/>
</dbReference>